<evidence type="ECO:0000259" key="3">
    <source>
        <dbReference type="Pfam" id="PF01464"/>
    </source>
</evidence>
<organism evidence="4 5">
    <name type="scientific">Microlunatus antarcticus</name>
    <dbReference type="NCBI Taxonomy" id="53388"/>
    <lineage>
        <taxon>Bacteria</taxon>
        <taxon>Bacillati</taxon>
        <taxon>Actinomycetota</taxon>
        <taxon>Actinomycetes</taxon>
        <taxon>Propionibacteriales</taxon>
        <taxon>Propionibacteriaceae</taxon>
        <taxon>Microlunatus</taxon>
    </lineage>
</organism>
<dbReference type="SUPFAM" id="SSF53955">
    <property type="entry name" value="Lysozyme-like"/>
    <property type="match status" value="1"/>
</dbReference>
<keyword evidence="1" id="KW-0175">Coiled coil</keyword>
<dbReference type="Pfam" id="PF01464">
    <property type="entry name" value="SLT"/>
    <property type="match status" value="1"/>
</dbReference>
<evidence type="ECO:0000256" key="1">
    <source>
        <dbReference type="SAM" id="Coils"/>
    </source>
</evidence>
<name>A0A7W5JYB9_9ACTN</name>
<dbReference type="AlphaFoldDB" id="A0A7W5JYB9"/>
<comment type="caution">
    <text evidence="4">The sequence shown here is derived from an EMBL/GenBank/DDBJ whole genome shotgun (WGS) entry which is preliminary data.</text>
</comment>
<evidence type="ECO:0000313" key="5">
    <source>
        <dbReference type="Proteomes" id="UP000565572"/>
    </source>
</evidence>
<accession>A0A7W5JYB9</accession>
<feature type="domain" description="Transglycosylase SLT" evidence="3">
    <location>
        <begin position="171"/>
        <end position="235"/>
    </location>
</feature>
<feature type="coiled-coil region" evidence="1">
    <location>
        <begin position="105"/>
        <end position="139"/>
    </location>
</feature>
<keyword evidence="5" id="KW-1185">Reference proteome</keyword>
<feature type="chain" id="PRO_5039466336" description="Transglycosylase SLT domain-containing protein" evidence="2">
    <location>
        <begin position="36"/>
        <end position="247"/>
    </location>
</feature>
<dbReference type="RefSeq" id="WP_183340449.1">
    <property type="nucleotide sequence ID" value="NZ_JACHZG010000001.1"/>
</dbReference>
<dbReference type="Gene3D" id="1.10.530.10">
    <property type="match status" value="1"/>
</dbReference>
<sequence length="247" mass="26060">MRRLVRHGLAGLGAATFAVVAGVTALGASTTPTVAAPPVAAAATGEFVPVQFVPADPVADAERAATAERDTREADRARIAATTAQAAYQRAVGLGTQGRAIDERSSEIKAEIKAAKAKAEAAEAAAEAAEKKARDAAIANEGYTPGTTDVREIARQILMNKFSYGEDQYACFSWIIERESNWDVHAQNASSGAYGLPQSLPGSKMASVAPDWRDNPATQIVWGAQYMKSRYGSPCDAKSHWESAGNY</sequence>
<keyword evidence="2" id="KW-0732">Signal</keyword>
<protein>
    <recommendedName>
        <fullName evidence="3">Transglycosylase SLT domain-containing protein</fullName>
    </recommendedName>
</protein>
<evidence type="ECO:0000256" key="2">
    <source>
        <dbReference type="SAM" id="SignalP"/>
    </source>
</evidence>
<dbReference type="InterPro" id="IPR008258">
    <property type="entry name" value="Transglycosylase_SLT_dom_1"/>
</dbReference>
<gene>
    <name evidence="4" type="ORF">FHX39_003474</name>
</gene>
<proteinExistence type="predicted"/>
<evidence type="ECO:0000313" key="4">
    <source>
        <dbReference type="EMBL" id="MBB3328530.1"/>
    </source>
</evidence>
<reference evidence="4 5" key="1">
    <citation type="submission" date="2020-08" db="EMBL/GenBank/DDBJ databases">
        <title>Sequencing the genomes of 1000 actinobacteria strains.</title>
        <authorList>
            <person name="Klenk H.-P."/>
        </authorList>
    </citation>
    <scope>NUCLEOTIDE SEQUENCE [LARGE SCALE GENOMIC DNA]</scope>
    <source>
        <strain evidence="4 5">DSM 11053</strain>
    </source>
</reference>
<dbReference type="EMBL" id="JACHZG010000001">
    <property type="protein sequence ID" value="MBB3328530.1"/>
    <property type="molecule type" value="Genomic_DNA"/>
</dbReference>
<feature type="signal peptide" evidence="2">
    <location>
        <begin position="1"/>
        <end position="35"/>
    </location>
</feature>
<dbReference type="Proteomes" id="UP000565572">
    <property type="component" value="Unassembled WGS sequence"/>
</dbReference>
<dbReference type="InterPro" id="IPR023346">
    <property type="entry name" value="Lysozyme-like_dom_sf"/>
</dbReference>